<dbReference type="AlphaFoldDB" id="A0A6N2C8Q8"/>
<accession>A0A6N2C8Q8</accession>
<evidence type="ECO:0000256" key="1">
    <source>
        <dbReference type="SAM" id="MobiDB-lite"/>
    </source>
</evidence>
<organism evidence="2">
    <name type="scientific">Solanum chilense</name>
    <name type="common">Tomato</name>
    <name type="synonym">Lycopersicon chilense</name>
    <dbReference type="NCBI Taxonomy" id="4083"/>
    <lineage>
        <taxon>Eukaryota</taxon>
        <taxon>Viridiplantae</taxon>
        <taxon>Streptophyta</taxon>
        <taxon>Embryophyta</taxon>
        <taxon>Tracheophyta</taxon>
        <taxon>Spermatophyta</taxon>
        <taxon>Magnoliopsida</taxon>
        <taxon>eudicotyledons</taxon>
        <taxon>Gunneridae</taxon>
        <taxon>Pentapetalae</taxon>
        <taxon>asterids</taxon>
        <taxon>lamiids</taxon>
        <taxon>Solanales</taxon>
        <taxon>Solanaceae</taxon>
        <taxon>Solanoideae</taxon>
        <taxon>Solaneae</taxon>
        <taxon>Solanum</taxon>
        <taxon>Solanum subgen. Lycopersicon</taxon>
    </lineage>
</organism>
<feature type="compositionally biased region" description="Polar residues" evidence="1">
    <location>
        <begin position="320"/>
        <end position="338"/>
    </location>
</feature>
<feature type="compositionally biased region" description="Low complexity" evidence="1">
    <location>
        <begin position="344"/>
        <end position="361"/>
    </location>
</feature>
<gene>
    <name evidence="2" type="ORF">EJD97_024917</name>
</gene>
<name>A0A6N2C8Q8_SOLCI</name>
<reference evidence="2" key="1">
    <citation type="submission" date="2019-05" db="EMBL/GenBank/DDBJ databases">
        <title>The de novo reference genome and transcriptome assemblies of the wild tomato species Solanum chilense.</title>
        <authorList>
            <person name="Stam R."/>
            <person name="Nosenko T."/>
            <person name="Hoerger A.C."/>
            <person name="Stephan W."/>
            <person name="Seidel M.A."/>
            <person name="Kuhn J.M.M."/>
            <person name="Haberer G."/>
            <person name="Tellier A."/>
        </authorList>
    </citation>
    <scope>NUCLEOTIDE SEQUENCE</scope>
    <source>
        <tissue evidence="2">Mature leaves</tissue>
    </source>
</reference>
<feature type="region of interest" description="Disordered" evidence="1">
    <location>
        <begin position="39"/>
        <end position="73"/>
    </location>
</feature>
<feature type="region of interest" description="Disordered" evidence="1">
    <location>
        <begin position="427"/>
        <end position="446"/>
    </location>
</feature>
<comment type="caution">
    <text evidence="2">The sequence shown here is derived from an EMBL/GenBank/DDBJ whole genome shotgun (WGS) entry which is preliminary data.</text>
</comment>
<proteinExistence type="predicted"/>
<protein>
    <submittedName>
        <fullName evidence="2">Uncharacterized protein</fullName>
    </submittedName>
</protein>
<feature type="region of interest" description="Disordered" evidence="1">
    <location>
        <begin position="318"/>
        <end position="361"/>
    </location>
</feature>
<feature type="region of interest" description="Disordered" evidence="1">
    <location>
        <begin position="87"/>
        <end position="172"/>
    </location>
</feature>
<feature type="compositionally biased region" description="Polar residues" evidence="1">
    <location>
        <begin position="136"/>
        <end position="150"/>
    </location>
</feature>
<feature type="compositionally biased region" description="Low complexity" evidence="1">
    <location>
        <begin position="151"/>
        <end position="162"/>
    </location>
</feature>
<evidence type="ECO:0000313" key="2">
    <source>
        <dbReference type="EMBL" id="TMX01204.1"/>
    </source>
</evidence>
<sequence length="446" mass="49277">MTDRRSSDRPSMGFYWYDNFSLLVQTAPKYDRVYSRGRSKSFAPSNKLVIGSDDERDPEYIPPGTRTPTHASLPTRATLTRVALGVVTSSPSDEEQILNGTPSGSVEHSEGASSYEEASGSEEEFVSKKAFGSEEASASPTANGSAPSVQSASSDDANNVDSTQAPQTAVPSLIADQPNRWCVKGKYQIYVDTKVSKDKGAIRRFLYGADVDATRIPLTPKFDYRLKLIKDGWFQRDSDVTETTKQWRAQHLSVDGEVVDWVLEPKGSINKANLTFTAKFLWLLKSGYWPHLDESNELAPHRVPRSKVQPLGENLAATGEQAQEANPSTSDHNDTTPVESIPGASTAPSSSRSTPSTTLRSIGEVEEQIERKMVQHTEQQIMEAFMESHREDLDTILEARVPESKASSAEPAEDTVWAALFFTTVVPPPPPRDRAKWHRVRDEDES</sequence>
<dbReference type="EMBL" id="RXGB01000909">
    <property type="protein sequence ID" value="TMX01204.1"/>
    <property type="molecule type" value="Genomic_DNA"/>
</dbReference>